<feature type="region of interest" description="Disordered" evidence="1">
    <location>
        <begin position="390"/>
        <end position="453"/>
    </location>
</feature>
<keyword evidence="4" id="KW-1185">Reference proteome</keyword>
<evidence type="ECO:0000313" key="3">
    <source>
        <dbReference type="EMBL" id="KAI7727262.1"/>
    </source>
</evidence>
<feature type="non-terminal residue" evidence="3">
    <location>
        <position position="1"/>
    </location>
</feature>
<gene>
    <name evidence="3" type="ORF">M8C21_032865</name>
</gene>
<dbReference type="InterPro" id="IPR007021">
    <property type="entry name" value="DUF659"/>
</dbReference>
<dbReference type="InterPro" id="IPR012337">
    <property type="entry name" value="RNaseH-like_sf"/>
</dbReference>
<name>A0AAD5BPN9_AMBAR</name>
<dbReference type="Pfam" id="PF04937">
    <property type="entry name" value="DUF659"/>
    <property type="match status" value="1"/>
</dbReference>
<accession>A0AAD5BPN9</accession>
<reference evidence="3" key="1">
    <citation type="submission" date="2022-06" db="EMBL/GenBank/DDBJ databases">
        <title>Uncovering the hologenomic basis of an extraordinary plant invasion.</title>
        <authorList>
            <person name="Bieker V.C."/>
            <person name="Martin M.D."/>
            <person name="Gilbert T."/>
            <person name="Hodgins K."/>
            <person name="Battlay P."/>
            <person name="Petersen B."/>
            <person name="Wilson J."/>
        </authorList>
    </citation>
    <scope>NUCLEOTIDE SEQUENCE</scope>
    <source>
        <strain evidence="3">AA19_3_7</strain>
        <tissue evidence="3">Leaf</tissue>
    </source>
</reference>
<evidence type="ECO:0000259" key="2">
    <source>
        <dbReference type="Pfam" id="PF04937"/>
    </source>
</evidence>
<comment type="caution">
    <text evidence="3">The sequence shown here is derived from an EMBL/GenBank/DDBJ whole genome shotgun (WGS) entry which is preliminary data.</text>
</comment>
<organism evidence="3 4">
    <name type="scientific">Ambrosia artemisiifolia</name>
    <name type="common">Common ragweed</name>
    <dbReference type="NCBI Taxonomy" id="4212"/>
    <lineage>
        <taxon>Eukaryota</taxon>
        <taxon>Viridiplantae</taxon>
        <taxon>Streptophyta</taxon>
        <taxon>Embryophyta</taxon>
        <taxon>Tracheophyta</taxon>
        <taxon>Spermatophyta</taxon>
        <taxon>Magnoliopsida</taxon>
        <taxon>eudicotyledons</taxon>
        <taxon>Gunneridae</taxon>
        <taxon>Pentapetalae</taxon>
        <taxon>asterids</taxon>
        <taxon>campanulids</taxon>
        <taxon>Asterales</taxon>
        <taxon>Asteraceae</taxon>
        <taxon>Asteroideae</taxon>
        <taxon>Heliantheae alliance</taxon>
        <taxon>Heliantheae</taxon>
        <taxon>Ambrosia</taxon>
    </lineage>
</organism>
<dbReference type="EMBL" id="JAMZMK010011405">
    <property type="protein sequence ID" value="KAI7727262.1"/>
    <property type="molecule type" value="Genomic_DNA"/>
</dbReference>
<dbReference type="PANTHER" id="PTHR32166">
    <property type="entry name" value="OSJNBA0013A04.12 PROTEIN"/>
    <property type="match status" value="1"/>
</dbReference>
<evidence type="ECO:0000256" key="1">
    <source>
        <dbReference type="SAM" id="MobiDB-lite"/>
    </source>
</evidence>
<proteinExistence type="predicted"/>
<protein>
    <recommendedName>
        <fullName evidence="2">DUF659 domain-containing protein</fullName>
    </recommendedName>
</protein>
<dbReference type="SUPFAM" id="SSF53098">
    <property type="entry name" value="Ribonuclease H-like"/>
    <property type="match status" value="1"/>
</dbReference>
<evidence type="ECO:0000313" key="4">
    <source>
        <dbReference type="Proteomes" id="UP001206925"/>
    </source>
</evidence>
<dbReference type="AlphaFoldDB" id="A0AAD5BPN9"/>
<feature type="compositionally biased region" description="Low complexity" evidence="1">
    <location>
        <begin position="400"/>
        <end position="430"/>
    </location>
</feature>
<feature type="domain" description="DUF659" evidence="2">
    <location>
        <begin position="178"/>
        <end position="279"/>
    </location>
</feature>
<dbReference type="PANTHER" id="PTHR32166:SF74">
    <property type="entry name" value="OS05G0256350 PROTEIN"/>
    <property type="match status" value="1"/>
</dbReference>
<sequence>MAKASDVGPSKYRKTDPGWKYNFLKNPDDKKSVTCRFCSKVTKGGIFRTKLHQIRGNRNVKSCVKCPQDVKDDLNAYVLNQKAKKTNESLHDLGEEEEEEILEIPNVPKKKQKTIVKGPLDVLFSKGKGKAIQSSINDACDKQIRASTYKPVLPFSTRLELHSMWPKWSALSRCLRLSARTVFMESVDASSYMKTGEKVFDPLDGFVERIGEENVLQVITDNRRNFKLGGQLLMEKQKHLFWTPCAAHCLDLMVEDIDSSTTRKPTMGYIYENMERAKTIIASSLGGEDNEDYIVVSGIIDKRWNCQLHHPLHAVIHSKKKNRLEQQKLHDLVYVKYNKMLKNRRDADVAYDPISLDEIDDNNEWLTGKMDEDKVFDDDGNLTWDVVGEASEAGEHRQTRSSQPSTSRPSTLRLSTTRPSTFRPSTSRPSASKTLIDEDSDEDQVEEQVDAAGKGKARQFMLMTTLIIDGRPFG</sequence>
<dbReference type="Proteomes" id="UP001206925">
    <property type="component" value="Unassembled WGS sequence"/>
</dbReference>
<feature type="compositionally biased region" description="Acidic residues" evidence="1">
    <location>
        <begin position="437"/>
        <end position="449"/>
    </location>
</feature>